<reference evidence="5" key="2">
    <citation type="submission" date="2020-04" db="EMBL/GenBank/DDBJ databases">
        <authorList>
            <consortium name="NCBI Genome Project"/>
        </authorList>
    </citation>
    <scope>NUCLEOTIDE SEQUENCE</scope>
    <source>
        <strain evidence="5">CBS 342.82</strain>
    </source>
</reference>
<feature type="domain" description="RDRP core" evidence="2">
    <location>
        <begin position="421"/>
        <end position="1014"/>
    </location>
</feature>
<keyword evidence="1" id="KW-0694">RNA-binding</keyword>
<keyword evidence="4" id="KW-1185">Reference proteome</keyword>
<accession>A0A6J3MAR0</accession>
<dbReference type="GO" id="GO:0003968">
    <property type="term" value="F:RNA-directed RNA polymerase activity"/>
    <property type="evidence" value="ECO:0007669"/>
    <property type="project" value="UniProtKB-KW"/>
</dbReference>
<evidence type="ECO:0000313" key="4">
    <source>
        <dbReference type="Proteomes" id="UP000504637"/>
    </source>
</evidence>
<protein>
    <recommendedName>
        <fullName evidence="1">RNA-dependent RNA polymerase</fullName>
        <ecNumber evidence="1">2.7.7.48</ecNumber>
    </recommendedName>
</protein>
<dbReference type="InterPro" id="IPR007855">
    <property type="entry name" value="RDRP"/>
</dbReference>
<dbReference type="InterPro" id="IPR057596">
    <property type="entry name" value="RDRP_core"/>
</dbReference>
<feature type="domain" description="RdRP-like PH" evidence="3">
    <location>
        <begin position="115"/>
        <end position="281"/>
    </location>
</feature>
<gene>
    <name evidence="5" type="ORF">K489DRAFT_407670</name>
</gene>
<dbReference type="GO" id="GO:0031380">
    <property type="term" value="C:nuclear RNA-directed RNA polymerase complex"/>
    <property type="evidence" value="ECO:0007669"/>
    <property type="project" value="TreeGrafter"/>
</dbReference>
<dbReference type="Pfam" id="PF05183">
    <property type="entry name" value="RdRP"/>
    <property type="match status" value="1"/>
</dbReference>
<comment type="similarity">
    <text evidence="1">Belongs to the RdRP family.</text>
</comment>
<evidence type="ECO:0000313" key="5">
    <source>
        <dbReference type="RefSeq" id="XP_033461984.1"/>
    </source>
</evidence>
<keyword evidence="1" id="KW-0548">Nucleotidyltransferase</keyword>
<evidence type="ECO:0000259" key="2">
    <source>
        <dbReference type="Pfam" id="PF05183"/>
    </source>
</evidence>
<keyword evidence="1" id="KW-0696">RNA-directed RNA polymerase</keyword>
<dbReference type="GO" id="GO:0030422">
    <property type="term" value="P:siRNA processing"/>
    <property type="evidence" value="ECO:0007669"/>
    <property type="project" value="TreeGrafter"/>
</dbReference>
<dbReference type="EC" id="2.7.7.48" evidence="1"/>
<keyword evidence="1" id="KW-0808">Transferase</keyword>
<dbReference type="GO" id="GO:0003723">
    <property type="term" value="F:RNA binding"/>
    <property type="evidence" value="ECO:0007669"/>
    <property type="project" value="UniProtKB-KW"/>
</dbReference>
<dbReference type="PANTHER" id="PTHR23079:SF17">
    <property type="entry name" value="RNA-DEPENDENT RNA POLYMERASE"/>
    <property type="match status" value="1"/>
</dbReference>
<name>A0A6J3MAR0_9PEZI</name>
<dbReference type="GeneID" id="54365193"/>
<dbReference type="AlphaFoldDB" id="A0A6J3MAR0"/>
<evidence type="ECO:0000256" key="1">
    <source>
        <dbReference type="RuleBase" id="RU363098"/>
    </source>
</evidence>
<reference evidence="5" key="1">
    <citation type="submission" date="2020-01" db="EMBL/GenBank/DDBJ databases">
        <authorList>
            <consortium name="DOE Joint Genome Institute"/>
            <person name="Haridas S."/>
            <person name="Albert R."/>
            <person name="Binder M."/>
            <person name="Bloem J."/>
            <person name="Labutti K."/>
            <person name="Salamov A."/>
            <person name="Andreopoulos B."/>
            <person name="Baker S.E."/>
            <person name="Barry K."/>
            <person name="Bills G."/>
            <person name="Bluhm B.H."/>
            <person name="Cannon C."/>
            <person name="Castanera R."/>
            <person name="Culley D.E."/>
            <person name="Daum C."/>
            <person name="Ezra D."/>
            <person name="Gonzalez J.B."/>
            <person name="Henrissat B."/>
            <person name="Kuo A."/>
            <person name="Liang C."/>
            <person name="Lipzen A."/>
            <person name="Lutzoni F."/>
            <person name="Magnuson J."/>
            <person name="Mondo S."/>
            <person name="Nolan M."/>
            <person name="Ohm R."/>
            <person name="Pangilinan J."/>
            <person name="Park H.-J."/>
            <person name="Ramirez L."/>
            <person name="Alfaro M."/>
            <person name="Sun H."/>
            <person name="Tritt A."/>
            <person name="Yoshinaga Y."/>
            <person name="Zwiers L.-H."/>
            <person name="Turgeon B.G."/>
            <person name="Goodwin S.B."/>
            <person name="Spatafora J.W."/>
            <person name="Crous P.W."/>
            <person name="Grigoriev I.V."/>
        </authorList>
    </citation>
    <scope>NUCLEOTIDE SEQUENCE</scope>
    <source>
        <strain evidence="5">CBS 342.82</strain>
    </source>
</reference>
<dbReference type="InterPro" id="IPR057503">
    <property type="entry name" value="PH_RdRP"/>
</dbReference>
<dbReference type="OrthoDB" id="6513042at2759"/>
<dbReference type="Pfam" id="PF25358">
    <property type="entry name" value="PH_fung_RdRP"/>
    <property type="match status" value="1"/>
</dbReference>
<comment type="catalytic activity">
    <reaction evidence="1">
        <text>RNA(n) + a ribonucleoside 5'-triphosphate = RNA(n+1) + diphosphate</text>
        <dbReference type="Rhea" id="RHEA:21248"/>
        <dbReference type="Rhea" id="RHEA-COMP:14527"/>
        <dbReference type="Rhea" id="RHEA-COMP:17342"/>
        <dbReference type="ChEBI" id="CHEBI:33019"/>
        <dbReference type="ChEBI" id="CHEBI:61557"/>
        <dbReference type="ChEBI" id="CHEBI:140395"/>
        <dbReference type="EC" id="2.7.7.48"/>
    </reaction>
</comment>
<proteinExistence type="inferred from homology"/>
<dbReference type="PANTHER" id="PTHR23079">
    <property type="entry name" value="RNA-DEPENDENT RNA POLYMERASE"/>
    <property type="match status" value="1"/>
</dbReference>
<reference evidence="5" key="3">
    <citation type="submission" date="2025-08" db="UniProtKB">
        <authorList>
            <consortium name="RefSeq"/>
        </authorList>
    </citation>
    <scope>IDENTIFICATION</scope>
    <source>
        <strain evidence="5">CBS 342.82</strain>
    </source>
</reference>
<dbReference type="Proteomes" id="UP000504637">
    <property type="component" value="Unplaced"/>
</dbReference>
<organism evidence="5">
    <name type="scientific">Dissoconium aciculare CBS 342.82</name>
    <dbReference type="NCBI Taxonomy" id="1314786"/>
    <lineage>
        <taxon>Eukaryota</taxon>
        <taxon>Fungi</taxon>
        <taxon>Dikarya</taxon>
        <taxon>Ascomycota</taxon>
        <taxon>Pezizomycotina</taxon>
        <taxon>Dothideomycetes</taxon>
        <taxon>Dothideomycetidae</taxon>
        <taxon>Mycosphaerellales</taxon>
        <taxon>Dissoconiaceae</taxon>
        <taxon>Dissoconium</taxon>
    </lineage>
</organism>
<evidence type="ECO:0000259" key="3">
    <source>
        <dbReference type="Pfam" id="PF25358"/>
    </source>
</evidence>
<dbReference type="RefSeq" id="XP_033461984.1">
    <property type="nucleotide sequence ID" value="XM_033607393.1"/>
</dbReference>
<sequence length="1223" mass="138106">MNVFIKGIPVNATDKEVTKFLRQPLKECGIDFYQLDKSRAKDIAFLTVPTVEDGQRFLRRYGASSVSRLRWHNQNILFRIADRAPSDFAVRALAYEGAKAPKPSKTSSKDHTNHDITNLRCGTWAYTNHPEGRATQLAFVSHYLDPRNGTIHLGRRAAIVILGDPSSDQVRMDINYRDCASITVGSSRDPSVSFELYFPPKLYKVGAAALTLESSMQRLGLEPSTQFKKYEKYEEKKERLSSLIPAHARTVGSCFVYRLKLADARRLSTILSQLKHNATGCSVHAITIPKFSLNEPYQDSVDELKHQLTDTGRFGNLPFGLLYQVERLAQNGLLPPTTVRKMLLPIKQLYTQHGLNATISAIRQFYREIPLPGPETEALQVSDYVKLLGDFASSYDPDAPESVYELSKRHTHINLVHRIVVTPTRIRLEGPEPEPTNRVLRRHRKDADYFLRVVFQEEDGGTFRYDPAASQKAIYARFKGVLKGSINVAGRGFSFLGFSHSSLRNQTCWFMAPFVIDGLLCLAPQIVRQLGDFSHFRCPAKCAARIGQNFTDTNATVDVSPRNVGELAVVQRNGRDFSDGVGTISYDLLQRVWRVYGSKRFIRPTALQIRFQGAKGMVSLDTRLHGEQLMLRSNMRKFHTSTTWNLEICGAAFQPLPMILNRQFIKIFEDLGIPLATFRKLQDAAVGRLRRMTATAPDAASLLDDARSTSRIPSLIRLLHELGINFHGDDFISVIIEAIILSKLRDIKYRGRIPVEKGCTLYGIMDETGNLQEGQIYVVTEHADLGKQVIVGENVVVTRSPALHPGDIQIARAVDVPSSSPLSALSNVVVFSQHGSRDLPSMLSGGDLDGDLYNIIWDPDLIPTVTYQAADYPRVAAIELDREVRPDDMSNFFVDFMETDQLGYISNLHLQISDQEPLGTLSPSCIKLAGMASTAVDFSKTGIPVDMKQLPRFDRCRPDFMAPSPRVFVSESGFLDLEDDDREPDDAFEGLDAERRPQRYYESNKVLGHLYRDIDEREFLNVMHRARDSVHNEQPVGDRDRRQPLQRLHRYLQHWAMQYGLIWKHHLALARDIKETFEASVADIAYDFEPSAHNPLTEAEIFSGTILGRQGGAQGKTLRELDKNMCLRFETVMEYTVMRIMKGDQQIRQADDLDDLYDQYSEREIEALPRALACLQVAMEEPGYRDRAVGELKGFRYVAAEVALSELRRYQITTLGTYSLPLA</sequence>